<reference evidence="1 2" key="1">
    <citation type="submission" date="2020-07" db="EMBL/GenBank/DDBJ databases">
        <title>Sequencing the genomes of 1000 actinobacteria strains.</title>
        <authorList>
            <person name="Klenk H.-P."/>
        </authorList>
    </citation>
    <scope>NUCLEOTIDE SEQUENCE [LARGE SCALE GENOMIC DNA]</scope>
    <source>
        <strain evidence="1 2">DSM 15165</strain>
    </source>
</reference>
<proteinExistence type="predicted"/>
<accession>A0A853D0F8</accession>
<evidence type="ECO:0000313" key="1">
    <source>
        <dbReference type="EMBL" id="NYJ25593.1"/>
    </source>
</evidence>
<gene>
    <name evidence="1" type="ORF">HNR13_003880</name>
</gene>
<organism evidence="1 2">
    <name type="scientific">Leifsonia shinshuensis</name>
    <dbReference type="NCBI Taxonomy" id="150026"/>
    <lineage>
        <taxon>Bacteria</taxon>
        <taxon>Bacillati</taxon>
        <taxon>Actinomycetota</taxon>
        <taxon>Actinomycetes</taxon>
        <taxon>Micrococcales</taxon>
        <taxon>Microbacteriaceae</taxon>
        <taxon>Leifsonia</taxon>
    </lineage>
</organism>
<dbReference type="RefSeq" id="WP_179608374.1">
    <property type="nucleotide sequence ID" value="NZ_BAABEH010000001.1"/>
</dbReference>
<comment type="caution">
    <text evidence="1">The sequence shown here is derived from an EMBL/GenBank/DDBJ whole genome shotgun (WGS) entry which is preliminary data.</text>
</comment>
<evidence type="ECO:0000313" key="2">
    <source>
        <dbReference type="Proteomes" id="UP000578352"/>
    </source>
</evidence>
<dbReference type="AlphaFoldDB" id="A0A853D0F8"/>
<dbReference type="Proteomes" id="UP000578352">
    <property type="component" value="Unassembled WGS sequence"/>
</dbReference>
<protein>
    <recommendedName>
        <fullName evidence="3">DUF4238 domain-containing protein</fullName>
    </recommendedName>
</protein>
<name>A0A853D0F8_9MICO</name>
<dbReference type="Pfam" id="PF14022">
    <property type="entry name" value="DUF4238"/>
    <property type="match status" value="1"/>
</dbReference>
<dbReference type="InterPro" id="IPR025332">
    <property type="entry name" value="DUF4238"/>
</dbReference>
<evidence type="ECO:0008006" key="3">
    <source>
        <dbReference type="Google" id="ProtNLM"/>
    </source>
</evidence>
<dbReference type="EMBL" id="JACCFL010000001">
    <property type="protein sequence ID" value="NYJ25593.1"/>
    <property type="molecule type" value="Genomic_DNA"/>
</dbReference>
<sequence>MTVPKSQHVISKLVLKRFGENRNGDVRVATFNKEHRHTRFRSVASVGYVEHFINHDPSASENAWGVIETQAARALDRIDADPSETAGGAIGDDRDRDALKRLVALHFLRRQATRNVFDLSYARRRKERLEEVSADPLRLNPIAERLIGHRPRSRSEFDYVLRRFGEHLDKAQERIFQDLLMDMVRRSAADLDQLELQIWRAGEYEFMIGDEGVVSLDADGQLADAQLLGNFVHLLPVGRKLLLGISSAPDIITLSGPGVRRINAFELHGAERFAYFHPHSGLQTFCDEETDPTV</sequence>